<protein>
    <submittedName>
        <fullName evidence="3">Unannotated protein</fullName>
    </submittedName>
</protein>
<accession>A0A6J6GNK6</accession>
<evidence type="ECO:0000313" key="3">
    <source>
        <dbReference type="EMBL" id="CAB4598388.1"/>
    </source>
</evidence>
<gene>
    <name evidence="3" type="ORF">UFOPK1788_00933</name>
</gene>
<dbReference type="Pfam" id="PF01408">
    <property type="entry name" value="GFO_IDH_MocA"/>
    <property type="match status" value="1"/>
</dbReference>
<dbReference type="Gene3D" id="3.40.50.720">
    <property type="entry name" value="NAD(P)-binding Rossmann-like Domain"/>
    <property type="match status" value="1"/>
</dbReference>
<dbReference type="InterPro" id="IPR051450">
    <property type="entry name" value="Gfo/Idh/MocA_Oxidoreductases"/>
</dbReference>
<dbReference type="Gene3D" id="3.30.360.10">
    <property type="entry name" value="Dihydrodipicolinate Reductase, domain 2"/>
    <property type="match status" value="1"/>
</dbReference>
<proteinExistence type="predicted"/>
<dbReference type="InterPro" id="IPR055170">
    <property type="entry name" value="GFO_IDH_MocA-like_dom"/>
</dbReference>
<dbReference type="AlphaFoldDB" id="A0A6J6GNK6"/>
<dbReference type="PANTHER" id="PTHR43377">
    <property type="entry name" value="BILIVERDIN REDUCTASE A"/>
    <property type="match status" value="1"/>
</dbReference>
<dbReference type="GO" id="GO:0000166">
    <property type="term" value="F:nucleotide binding"/>
    <property type="evidence" value="ECO:0007669"/>
    <property type="project" value="InterPro"/>
</dbReference>
<dbReference type="SUPFAM" id="SSF55347">
    <property type="entry name" value="Glyceraldehyde-3-phosphate dehydrogenase-like, C-terminal domain"/>
    <property type="match status" value="1"/>
</dbReference>
<dbReference type="PANTHER" id="PTHR43377:SF1">
    <property type="entry name" value="BILIVERDIN REDUCTASE A"/>
    <property type="match status" value="1"/>
</dbReference>
<feature type="domain" description="GFO/IDH/MocA-like oxidoreductase" evidence="2">
    <location>
        <begin position="128"/>
        <end position="242"/>
    </location>
</feature>
<sequence>MFRIGLVGAGRMGQTHLTALSSSTTVTVTDIVEPRSEVAAALTAEGYTVHSSIDGLLERGDVDGFLVATPSGFHVDVIRQLAPAGLPILSEKPCGLTADDALAVAAIAQKSGIRLQIGYWRRFVPAMLELKKDIESGRFGRLLLVHASQWDYRPPGAEFRNSSGGILTDMGVHEIDVIHWLTGEAPSGISGTAMMSTTPGVVDEDAAVFTLTLPSGTLGIATLGRFYPEADFVGIEVMGEEDHVRLNILEGDAGGAIQMAALRDQAESFAAGGTVHGATIDDAVAALRVVALYTENSS</sequence>
<evidence type="ECO:0000259" key="2">
    <source>
        <dbReference type="Pfam" id="PF22725"/>
    </source>
</evidence>
<dbReference type="InterPro" id="IPR036291">
    <property type="entry name" value="NAD(P)-bd_dom_sf"/>
</dbReference>
<dbReference type="SUPFAM" id="SSF51735">
    <property type="entry name" value="NAD(P)-binding Rossmann-fold domains"/>
    <property type="match status" value="1"/>
</dbReference>
<dbReference type="Pfam" id="PF22725">
    <property type="entry name" value="GFO_IDH_MocA_C3"/>
    <property type="match status" value="1"/>
</dbReference>
<name>A0A6J6GNK6_9ZZZZ</name>
<dbReference type="InterPro" id="IPR000683">
    <property type="entry name" value="Gfo/Idh/MocA-like_OxRdtase_N"/>
</dbReference>
<dbReference type="EMBL" id="CAEZUE010000134">
    <property type="protein sequence ID" value="CAB4598388.1"/>
    <property type="molecule type" value="Genomic_DNA"/>
</dbReference>
<reference evidence="3" key="1">
    <citation type="submission" date="2020-05" db="EMBL/GenBank/DDBJ databases">
        <authorList>
            <person name="Chiriac C."/>
            <person name="Salcher M."/>
            <person name="Ghai R."/>
            <person name="Kavagutti S V."/>
        </authorList>
    </citation>
    <scope>NUCLEOTIDE SEQUENCE</scope>
</reference>
<evidence type="ECO:0000259" key="1">
    <source>
        <dbReference type="Pfam" id="PF01408"/>
    </source>
</evidence>
<feature type="domain" description="Gfo/Idh/MocA-like oxidoreductase N-terminal" evidence="1">
    <location>
        <begin position="2"/>
        <end position="119"/>
    </location>
</feature>
<organism evidence="3">
    <name type="scientific">freshwater metagenome</name>
    <dbReference type="NCBI Taxonomy" id="449393"/>
    <lineage>
        <taxon>unclassified sequences</taxon>
        <taxon>metagenomes</taxon>
        <taxon>ecological metagenomes</taxon>
    </lineage>
</organism>